<evidence type="ECO:0000313" key="1">
    <source>
        <dbReference type="EMBL" id="KAH6935746.1"/>
    </source>
</evidence>
<dbReference type="EMBL" id="CM023483">
    <property type="protein sequence ID" value="KAH6935746.1"/>
    <property type="molecule type" value="Genomic_DNA"/>
</dbReference>
<comment type="caution">
    <text evidence="1">The sequence shown here is derived from an EMBL/GenBank/DDBJ whole genome shotgun (WGS) entry which is preliminary data.</text>
</comment>
<evidence type="ECO:0000313" key="2">
    <source>
        <dbReference type="Proteomes" id="UP000821845"/>
    </source>
</evidence>
<dbReference type="Proteomes" id="UP000821845">
    <property type="component" value="Chromosome 3"/>
</dbReference>
<organism evidence="1 2">
    <name type="scientific">Hyalomma asiaticum</name>
    <name type="common">Tick</name>
    <dbReference type="NCBI Taxonomy" id="266040"/>
    <lineage>
        <taxon>Eukaryota</taxon>
        <taxon>Metazoa</taxon>
        <taxon>Ecdysozoa</taxon>
        <taxon>Arthropoda</taxon>
        <taxon>Chelicerata</taxon>
        <taxon>Arachnida</taxon>
        <taxon>Acari</taxon>
        <taxon>Parasitiformes</taxon>
        <taxon>Ixodida</taxon>
        <taxon>Ixodoidea</taxon>
        <taxon>Ixodidae</taxon>
        <taxon>Hyalomminae</taxon>
        <taxon>Hyalomma</taxon>
    </lineage>
</organism>
<reference evidence="1" key="1">
    <citation type="submission" date="2020-05" db="EMBL/GenBank/DDBJ databases">
        <title>Large-scale comparative analyses of tick genomes elucidate their genetic diversity and vector capacities.</title>
        <authorList>
            <person name="Jia N."/>
            <person name="Wang J."/>
            <person name="Shi W."/>
            <person name="Du L."/>
            <person name="Sun Y."/>
            <person name="Zhan W."/>
            <person name="Jiang J."/>
            <person name="Wang Q."/>
            <person name="Zhang B."/>
            <person name="Ji P."/>
            <person name="Sakyi L.B."/>
            <person name="Cui X."/>
            <person name="Yuan T."/>
            <person name="Jiang B."/>
            <person name="Yang W."/>
            <person name="Lam T.T.-Y."/>
            <person name="Chang Q."/>
            <person name="Ding S."/>
            <person name="Wang X."/>
            <person name="Zhu J."/>
            <person name="Ruan X."/>
            <person name="Zhao L."/>
            <person name="Wei J."/>
            <person name="Que T."/>
            <person name="Du C."/>
            <person name="Cheng J."/>
            <person name="Dai P."/>
            <person name="Han X."/>
            <person name="Huang E."/>
            <person name="Gao Y."/>
            <person name="Liu J."/>
            <person name="Shao H."/>
            <person name="Ye R."/>
            <person name="Li L."/>
            <person name="Wei W."/>
            <person name="Wang X."/>
            <person name="Wang C."/>
            <person name="Yang T."/>
            <person name="Huo Q."/>
            <person name="Li W."/>
            <person name="Guo W."/>
            <person name="Chen H."/>
            <person name="Zhou L."/>
            <person name="Ni X."/>
            <person name="Tian J."/>
            <person name="Zhou Y."/>
            <person name="Sheng Y."/>
            <person name="Liu T."/>
            <person name="Pan Y."/>
            <person name="Xia L."/>
            <person name="Li J."/>
            <person name="Zhao F."/>
            <person name="Cao W."/>
        </authorList>
    </citation>
    <scope>NUCLEOTIDE SEQUENCE</scope>
    <source>
        <strain evidence="1">Hyas-2018</strain>
    </source>
</reference>
<name>A0ACB7SLA6_HYAAI</name>
<gene>
    <name evidence="1" type="ORF">HPB50_008888</name>
</gene>
<accession>A0ACB7SLA6</accession>
<keyword evidence="2" id="KW-1185">Reference proteome</keyword>
<proteinExistence type="predicted"/>
<sequence length="2069" mass="227295">MRGLAVFISDIRNCKSKEAETKRINKELANIRSKFKGDKTLDGYQKKKYICKLLFIFLLGHDIDFGHMEAVNLLSSNKYSEKQIGPSRTTSRPATPVHANLALQCVANMGNLEMAEAFGRDIPKLLVSPDTMDQVKQSAALCLLRLLRTLPDVVPGGEWTSRIIHLLNDQHLGVVTASVSLIDALVKKNPEEYKGCIPLAVSRLSRIVNASYTDLQDYTYYFVPAPWLCMKLLRLLQNYPPPEEPSVRGRLNECLESLLNKAQEPAKSKKVQHSNARHAVLFEAISLILHMDRLGALPEPHLLIRACSQLGHFLQHRETNLRYMALEGLCLLATSDSSHEAVKKHQETVVAALKMERDVSVRQKAVDLLYAMCDRTNAQLIVGEMLNYLETADYAIREEMVLKVAILAEKYASDYAWYVDVVLNLIRVAGDHALQAPACHENMVKVAGYVLGEFGNLVAGDQRSAPAIQFRLLHSKYHLCSAPTRALLLTTYIKFINLFPEIKAEIQEVLRSDNNLRCADAELQQRSVEYLGLSRIASPDVLATVLEEMPPFPERESSILAMLKRRKPGLKEATSENAPPPTPPRSVESSAKLPVTNGGGVEADLLGLTLQIPEEEALPVAAPVSAEDGLRKMVLRNTGVLFENDIIQVGVRAEFKQNLGRLSLFYGNKSTFQLQGVTATVSCRGDQATKLFVQAKPVEKVIDAGSQIQQIVSVECLQEFLEPPELLVHFLYVGSAQSVSIKLPVFLNKFFEPTIMNAESFFARWKNLTGPQQEEQKVFRARFPMEAAAIRTKLEGFGMQLLEAIDPNPNNYVCAGIVCTRGQQVGCLMRLEPNVEARMFRLTIRASKGHVAKIMVDLLYEHLLNFSTPSSTQSVAICQTIGLDCIDRIERSTRYLIKFRDGYMLSRKDEDKVVDVLHDRMTETRYLTPVTTFELPASSHSWEEVDILQHGRKALERVSAELGLSFDNWDLDFYTDLFKNKLKRNPTTVECFDLAQSNSEHSRHWFFKGRLVVDGKEVPHSLFSLITATQNTSNDNNVIKFSDNSRTPAMTTMSSSSQTTAGNTCCLSGQRHIIFTAETHNFPTGVAPFSGATTGTGGRIRDVHAAGRGAHEIAATAGYCFGNLHIPGYELPWEEHQEYPKNFAPPLEVAVEASNGASDYGNKFGEPVLSGFSRSFGMVLPGGERREWIKPIMFSGGIGSIDSDQITKDKPERGMLVVKIGGPVYRIGVGGGAASSVTVQGDQEAELDFGAVQRGDAEMEQKLHRLVRACVERGAAKNPIRSIHDQGAGGNGNVLKEIVEPAGAVIWTKNFQLGDPTITTMELWGAEYQESDAILVRPEDKDVLLRIAARERCPVCIVGEVTGDGRVVLKEDNTPGKRDPVDLDLESVLGDMPRKVFKLNTETPILKPLSLPAGLQVDRCVTGLVAQQQCVGPLHTPLADVAVVSLSYFDKVGSATAIGEQPIKGLLSAAAGARMSVAESVTNLMFAQVTSLQDVKCSGNWMWAAKLPGEGAALHEACQAMCSSMAALGIAVDGGKDSLSMAARVGKDTVKAPGAIVVSTYAPCPDITTTVTPDLKLPSLGKEGLLLYVSLNAGKKRLGGTAFAQCFKQLGDDVPDLEEPVKLRKAFAATQELLKSGLLKAGHDISDGGLITCLLEMAFAGNCGLEVNVPTGGAGNVLEALFHEEVGWLLETDPINEKRIVEAYQKVGVYCVPIGHSKVFGPQAKVSVKVDGTEVINGKVCELRDSWEETSYKLELHQCDPKCATQERQGLLKRTVPPYKLTFSLDIPRRNPGKYVYPFNLSSDPTMRVAVLREEGVNSDREMAASFYMAGFEAWDVTMTDLLEGAVTLDGFRGLVFPGGFSYADVLGSARGWAASLMFHEKLAAQLAAFKSNPLTFTPLLLFLTFSSMPASGSVEPGTQLLHNKSGRFECRFSTVKIESSPAVMLKGMEGSILGVWVAHGEGRFEFRQDALLEQLEAQQLVGMRYVDDAGNATEEYPLNPNGSPRGIAALCSKDGRHLAIMPHPERCSLPWQWAYVPQEWQASQGFRASPWAKLFANAYDWCIKTKAH</sequence>
<protein>
    <submittedName>
        <fullName evidence="1">Uncharacterized protein</fullName>
    </submittedName>
</protein>